<sequence length="840" mass="95788">MHGIQHLFRQHALEKQTSTESWHSAFGGGSTQSSISSQGNFPFSRPPNERSHSVDDAGSTYESGDSRNGTIPHLDFGSMRSPASQEYHNLEISTPRSKKSPDGRASLDFGRSGIKMMSKRNITGRRSSLDSAGSPPMHNNAGFFPHDLDDIYEYKTDHQYFTHTGGYDEPDRSAISSDYHRNMLFQRNHAFHSLDEYANAANQTLGFNRYQCDRYLGHRNRFDNSSFARKLTSSISQSSIDSSSDLSLSSSSKEKHHHHRNHHKSHHHHSITEMLKHLGKKAHIWPGRTRHQSINESHEIDLSKLNQNEQHEFRGRSRSLGTERTRRILDDCESTYNIYNKILKEAAHMRRASAELAERRRASLGASRALRPDGTLDPYHAAILFRDSRGLPVADPFLEKVSLSDLEEDESQIFVKFFRFHKCYDLVPTSAKLVVFDTQLLVKKAFYALVYNGVRAAPLWDSKRQEFVGMLTITDFIKILKMYYKSPNSSMDELEEHKLETWRSVLQEEVKKLVSIGPDASLYDAIKTLIHNRIHRLPVIDPQTGNVLYILTHKRILRFLFLYINELPKPSYMQKTLREIRIGSYDNIEIATEDTSIITALHKFVDRRVSALPIVDSERRLKDIYAKFDVINLAAEKTYNDLDVSLKTANEHRNAWFEGVQHCKLDETLYTVMERIVRAEVHRLVVVDEEEKVIGIISLSDILLYLVLRPTGDGIGNSESLRATDPRIRKSPNKLSQTKRDSNESIEEEKESTPEEAVETEEESNSGEKDTAANKTEPAEDEEENGDHDQAEDDDVPPTESPADHSSNGSPVQEMLNEEHKAIRDTLASNVQREIGLVSE</sequence>
<dbReference type="GO" id="GO:0005737">
    <property type="term" value="C:cytoplasm"/>
    <property type="evidence" value="ECO:0007669"/>
    <property type="project" value="TreeGrafter"/>
</dbReference>
<dbReference type="GO" id="GO:0016208">
    <property type="term" value="F:AMP binding"/>
    <property type="evidence" value="ECO:0007669"/>
    <property type="project" value="TreeGrafter"/>
</dbReference>
<dbReference type="InterPro" id="IPR050511">
    <property type="entry name" value="AMPK_gamma/SDS23_families"/>
</dbReference>
<dbReference type="CDD" id="cd04618">
    <property type="entry name" value="CBS_euAMPK_gamma-like_repeat1"/>
    <property type="match status" value="1"/>
</dbReference>
<evidence type="ECO:0000256" key="6">
    <source>
        <dbReference type="SAM" id="MobiDB-lite"/>
    </source>
</evidence>
<dbReference type="InterPro" id="IPR046342">
    <property type="entry name" value="CBS_dom_sf"/>
</dbReference>
<dbReference type="SMART" id="SM00116">
    <property type="entry name" value="CBS"/>
    <property type="match status" value="4"/>
</dbReference>
<feature type="region of interest" description="Disordered" evidence="6">
    <location>
        <begin position="239"/>
        <end position="272"/>
    </location>
</feature>
<evidence type="ECO:0000256" key="3">
    <source>
        <dbReference type="ARBA" id="ARBA00023122"/>
    </source>
</evidence>
<evidence type="ECO:0000259" key="7">
    <source>
        <dbReference type="PROSITE" id="PS51371"/>
    </source>
</evidence>
<feature type="domain" description="CBS" evidence="7">
    <location>
        <begin position="428"/>
        <end position="490"/>
    </location>
</feature>
<dbReference type="EnsemblMetazoa" id="AAEL018161-RJ">
    <property type="protein sequence ID" value="AAEL018161-PJ"/>
    <property type="gene ID" value="AAEL018161"/>
</dbReference>
<keyword evidence="3 5" id="KW-0129">CBS domain</keyword>
<dbReference type="EnsemblMetazoa" id="AAEL018161-RL">
    <property type="protein sequence ID" value="AAEL018161-PL"/>
    <property type="gene ID" value="AAEL018161"/>
</dbReference>
<feature type="region of interest" description="Disordered" evidence="6">
    <location>
        <begin position="14"/>
        <end position="138"/>
    </location>
</feature>
<feature type="region of interest" description="Disordered" evidence="6">
    <location>
        <begin position="715"/>
        <end position="821"/>
    </location>
</feature>
<protein>
    <recommendedName>
        <fullName evidence="7">CBS domain-containing protein</fullName>
    </recommendedName>
</protein>
<feature type="compositionally biased region" description="Polar residues" evidence="6">
    <location>
        <begin position="81"/>
        <end position="95"/>
    </location>
</feature>
<feature type="domain" description="CBS" evidence="7">
    <location>
        <begin position="582"/>
        <end position="642"/>
    </location>
</feature>
<dbReference type="SUPFAM" id="SSF54631">
    <property type="entry name" value="CBS-domain pair"/>
    <property type="match status" value="2"/>
</dbReference>
<feature type="compositionally biased region" description="Acidic residues" evidence="6">
    <location>
        <begin position="779"/>
        <end position="797"/>
    </location>
</feature>
<reference evidence="8" key="2">
    <citation type="submission" date="2020-05" db="UniProtKB">
        <authorList>
            <consortium name="EnsemblMetazoa"/>
        </authorList>
    </citation>
    <scope>IDENTIFICATION</scope>
    <source>
        <strain evidence="8">LVP_AGWG</strain>
    </source>
</reference>
<evidence type="ECO:0000256" key="2">
    <source>
        <dbReference type="ARBA" id="ARBA00022737"/>
    </source>
</evidence>
<feature type="domain" description="CBS" evidence="7">
    <location>
        <begin position="656"/>
        <end position="714"/>
    </location>
</feature>
<feature type="compositionally biased region" description="Basic residues" evidence="6">
    <location>
        <begin position="254"/>
        <end position="269"/>
    </location>
</feature>
<evidence type="ECO:0000313" key="9">
    <source>
        <dbReference type="Proteomes" id="UP000008820"/>
    </source>
</evidence>
<dbReference type="Gene3D" id="3.10.580.10">
    <property type="entry name" value="CBS-domain"/>
    <property type="match status" value="2"/>
</dbReference>
<evidence type="ECO:0000256" key="1">
    <source>
        <dbReference type="ARBA" id="ARBA00006750"/>
    </source>
</evidence>
<organism evidence="8 9">
    <name type="scientific">Aedes aegypti</name>
    <name type="common">Yellowfever mosquito</name>
    <name type="synonym">Culex aegypti</name>
    <dbReference type="NCBI Taxonomy" id="7159"/>
    <lineage>
        <taxon>Eukaryota</taxon>
        <taxon>Metazoa</taxon>
        <taxon>Ecdysozoa</taxon>
        <taxon>Arthropoda</taxon>
        <taxon>Hexapoda</taxon>
        <taxon>Insecta</taxon>
        <taxon>Pterygota</taxon>
        <taxon>Neoptera</taxon>
        <taxon>Endopterygota</taxon>
        <taxon>Diptera</taxon>
        <taxon>Nematocera</taxon>
        <taxon>Culicoidea</taxon>
        <taxon>Culicidae</taxon>
        <taxon>Culicinae</taxon>
        <taxon>Aedini</taxon>
        <taxon>Aedes</taxon>
        <taxon>Stegomyia</taxon>
    </lineage>
</organism>
<keyword evidence="9" id="KW-1185">Reference proteome</keyword>
<feature type="compositionally biased region" description="Polar residues" evidence="6">
    <location>
        <begin position="120"/>
        <end position="131"/>
    </location>
</feature>
<dbReference type="OrthoDB" id="449052at2759"/>
<name>A0A6I8TQT0_AEDAE</name>
<gene>
    <name evidence="8" type="primary">5570887</name>
</gene>
<dbReference type="GO" id="GO:0019901">
    <property type="term" value="F:protein kinase binding"/>
    <property type="evidence" value="ECO:0007669"/>
    <property type="project" value="TreeGrafter"/>
</dbReference>
<dbReference type="GO" id="GO:0019887">
    <property type="term" value="F:protein kinase regulator activity"/>
    <property type="evidence" value="ECO:0007669"/>
    <property type="project" value="TreeGrafter"/>
</dbReference>
<dbReference type="EnsemblMetazoa" id="AAEL018161-RG">
    <property type="protein sequence ID" value="AAEL018161-PG"/>
    <property type="gene ID" value="AAEL018161"/>
</dbReference>
<keyword evidence="2" id="KW-0677">Repeat</keyword>
<comment type="similarity">
    <text evidence="1">Belongs to the 5'-AMP-activated protein kinase gamma subunit family.</text>
</comment>
<feature type="compositionally biased region" description="Low complexity" evidence="6">
    <location>
        <begin position="239"/>
        <end position="251"/>
    </location>
</feature>
<dbReference type="GO" id="GO:0005634">
    <property type="term" value="C:nucleus"/>
    <property type="evidence" value="ECO:0007669"/>
    <property type="project" value="TreeGrafter"/>
</dbReference>
<dbReference type="InterPro" id="IPR000644">
    <property type="entry name" value="CBS_dom"/>
</dbReference>
<evidence type="ECO:0000256" key="4">
    <source>
        <dbReference type="ARBA" id="ARBA00025878"/>
    </source>
</evidence>
<dbReference type="PANTHER" id="PTHR13780">
    <property type="entry name" value="AMP-ACTIVATED PROTEIN KINASE, GAMMA REGULATORY SUBUNIT"/>
    <property type="match status" value="1"/>
</dbReference>
<accession>A0A6I8TQT0</accession>
<dbReference type="Pfam" id="PF00571">
    <property type="entry name" value="CBS"/>
    <property type="match status" value="3"/>
</dbReference>
<dbReference type="PROSITE" id="PS51371">
    <property type="entry name" value="CBS"/>
    <property type="match status" value="4"/>
</dbReference>
<evidence type="ECO:0000256" key="5">
    <source>
        <dbReference type="PROSITE-ProRule" id="PRU00703"/>
    </source>
</evidence>
<feature type="compositionally biased region" description="Acidic residues" evidence="6">
    <location>
        <begin position="744"/>
        <end position="765"/>
    </location>
</feature>
<feature type="domain" description="CBS" evidence="7">
    <location>
        <begin position="509"/>
        <end position="567"/>
    </location>
</feature>
<dbReference type="GO" id="GO:0031588">
    <property type="term" value="C:nucleotide-activated protein kinase complex"/>
    <property type="evidence" value="ECO:0007669"/>
    <property type="project" value="TreeGrafter"/>
</dbReference>
<feature type="compositionally biased region" description="Polar residues" evidence="6">
    <location>
        <begin position="60"/>
        <end position="69"/>
    </location>
</feature>
<evidence type="ECO:0000313" key="8">
    <source>
        <dbReference type="EnsemblMetazoa" id="AAEL018161-PL"/>
    </source>
</evidence>
<dbReference type="EnsemblMetazoa" id="AAEL018161-RI">
    <property type="protein sequence ID" value="AAEL018161-PI"/>
    <property type="gene ID" value="AAEL018161"/>
</dbReference>
<dbReference type="AlphaFoldDB" id="A0A6I8TQT0"/>
<comment type="subunit">
    <text evidence="4">AMPK is a heterotrimer of an alpha catalytic subunit (PRKAA1 or PRKAA2), a beta (PRKAB1 or PRKAB2) and a gamma non-catalytic subunits (PRKAG1, PRKAG2 or PRKAG3). Interacts with FNIP1 and FNIP2.</text>
</comment>
<dbReference type="CDD" id="cd04641">
    <property type="entry name" value="CBS_euAMPK_gamma-like_repeat2"/>
    <property type="match status" value="1"/>
</dbReference>
<dbReference type="PANTHER" id="PTHR13780:SF35">
    <property type="entry name" value="LD22662P"/>
    <property type="match status" value="1"/>
</dbReference>
<proteinExistence type="inferred from homology"/>
<reference evidence="8 9" key="1">
    <citation type="submission" date="2017-06" db="EMBL/GenBank/DDBJ databases">
        <title>Aedes aegypti genome working group (AGWG) sequencing and assembly.</title>
        <authorList>
            <consortium name="Aedes aegypti Genome Working Group (AGWG)"/>
            <person name="Matthews B.J."/>
        </authorList>
    </citation>
    <scope>NUCLEOTIDE SEQUENCE [LARGE SCALE GENOMIC DNA]</scope>
    <source>
        <strain evidence="8 9">LVP_AGWG</strain>
    </source>
</reference>
<dbReference type="Proteomes" id="UP000008820">
    <property type="component" value="Chromosome 3"/>
</dbReference>